<dbReference type="STRING" id="33097.A0A150GR78"/>
<dbReference type="AlphaFoldDB" id="A0A150GR78"/>
<dbReference type="InterPro" id="IPR020904">
    <property type="entry name" value="Sc_DH/Rdtase_CS"/>
</dbReference>
<dbReference type="InterPro" id="IPR000719">
    <property type="entry name" value="Prot_kinase_dom"/>
</dbReference>
<dbReference type="PROSITE" id="PS50011">
    <property type="entry name" value="PROTEIN_KINASE_DOM"/>
    <property type="match status" value="1"/>
</dbReference>
<dbReference type="SUPFAM" id="SSF52047">
    <property type="entry name" value="RNI-like"/>
    <property type="match status" value="2"/>
</dbReference>
<feature type="domain" description="Protein kinase" evidence="3">
    <location>
        <begin position="524"/>
        <end position="788"/>
    </location>
</feature>
<sequence length="803" mass="85293">MASEDQNLTTLRVSGGHLHRKGLNLGVLTSLRRLHTLAVRPNSDDELDGLEDEHLAAAARLTGLRSLSLRASENVTDEGVRALTALTGLTQLSLVPLGLCVTREGVSALSDALPALASLSVGLHESRQVAALKGLAERLAPASQPGVSVVLNSPEASASAFLSTLTLVLRPQLVGLRMATVEATDSAFLLAVGTLSALTELKMGISLPEGGRPFTCNLAALSSLARLQTLEFAVTQELALPLSVKLVSMLSLSWPELQSLSLSVMTKPEVAPEALGLLDNFSRLTSLSLFAPLDYVSDEEVNAITLPINPRYLPRDLTHLVLECAELHESHPSSTGAVGCSGEVAPAAADAASHPPGPCEAGRTSSATVLPRLEHLEMDSCRANDELLTTILASATGLRYLELGDVRGITQAGLAPLRGLTRLEHLVVRVAEHHAPRASTADAGTGPAAGIGAASTAGAGVGHRGESSHGHMFNMDGAGTDGNPTPRFAAYGATKRSMAQLGKSLSAELGILQSAAPQKPVEVIPPVADEKSPGFSVVKLAADRATGVEYACKIMALPPVGQEVGENENTREDIFKEIDLLCGMNHENVIFLKEYFEEGNKVYLITELLTGGELLEAVLKRGSYSEAEARLCFVQVLRGIEYLHSKNVVHRDLKLENLLLAKQDDISLVKIADFGLAKHAVNGMQTICGTPQYVAPEVIVGAKGHVYGPGVDMWSAGVVLYILLGGYPPFWSDSEPQLFDMIRKGKYSFGDPVWNKVSESAKDLIRKLLVVDPTKRLSATEALQHQFILEGNFNPPTTPKGPR</sequence>
<dbReference type="PANTHER" id="PTHR24347">
    <property type="entry name" value="SERINE/THREONINE-PROTEIN KINASE"/>
    <property type="match status" value="1"/>
</dbReference>
<name>A0A150GR78_GONPE</name>
<dbReference type="CDD" id="cd05117">
    <property type="entry name" value="STKc_CAMK"/>
    <property type="match status" value="1"/>
</dbReference>
<evidence type="ECO:0000259" key="3">
    <source>
        <dbReference type="PROSITE" id="PS50011"/>
    </source>
</evidence>
<protein>
    <recommendedName>
        <fullName evidence="3">Protein kinase domain-containing protein</fullName>
    </recommendedName>
</protein>
<dbReference type="InterPro" id="IPR008271">
    <property type="entry name" value="Ser/Thr_kinase_AS"/>
</dbReference>
<dbReference type="OrthoDB" id="40902at2759"/>
<evidence type="ECO:0000256" key="2">
    <source>
        <dbReference type="SAM" id="MobiDB-lite"/>
    </source>
</evidence>
<gene>
    <name evidence="4" type="ORF">GPECTOR_9g420</name>
</gene>
<comment type="subcellular location">
    <subcellularLocation>
        <location evidence="1">Cytoplasm</location>
        <location evidence="1">Cytoskeleton</location>
        <location evidence="1">Cilium axoneme</location>
    </subcellularLocation>
</comment>
<evidence type="ECO:0000313" key="4">
    <source>
        <dbReference type="EMBL" id="KXZ52376.1"/>
    </source>
</evidence>
<dbReference type="GO" id="GO:0005930">
    <property type="term" value="C:axoneme"/>
    <property type="evidence" value="ECO:0007669"/>
    <property type="project" value="UniProtKB-SubCell"/>
</dbReference>
<dbReference type="PROSITE" id="PS00108">
    <property type="entry name" value="PROTEIN_KINASE_ST"/>
    <property type="match status" value="1"/>
</dbReference>
<dbReference type="SUPFAM" id="SSF56112">
    <property type="entry name" value="Protein kinase-like (PK-like)"/>
    <property type="match status" value="1"/>
</dbReference>
<dbReference type="Pfam" id="PF00069">
    <property type="entry name" value="Pkinase"/>
    <property type="match status" value="1"/>
</dbReference>
<dbReference type="Gene3D" id="1.10.510.10">
    <property type="entry name" value="Transferase(Phosphotransferase) domain 1"/>
    <property type="match status" value="1"/>
</dbReference>
<dbReference type="GO" id="GO:0005524">
    <property type="term" value="F:ATP binding"/>
    <property type="evidence" value="ECO:0007669"/>
    <property type="project" value="InterPro"/>
</dbReference>
<dbReference type="Proteomes" id="UP000075714">
    <property type="component" value="Unassembled WGS sequence"/>
</dbReference>
<reference evidence="5" key="1">
    <citation type="journal article" date="2016" name="Nat. Commun.">
        <title>The Gonium pectorale genome demonstrates co-option of cell cycle regulation during the evolution of multicellularity.</title>
        <authorList>
            <person name="Hanschen E.R."/>
            <person name="Marriage T.N."/>
            <person name="Ferris P.J."/>
            <person name="Hamaji T."/>
            <person name="Toyoda A."/>
            <person name="Fujiyama A."/>
            <person name="Neme R."/>
            <person name="Noguchi H."/>
            <person name="Minakuchi Y."/>
            <person name="Suzuki M."/>
            <person name="Kawai-Toyooka H."/>
            <person name="Smith D.R."/>
            <person name="Sparks H."/>
            <person name="Anderson J."/>
            <person name="Bakaric R."/>
            <person name="Luria V."/>
            <person name="Karger A."/>
            <person name="Kirschner M.W."/>
            <person name="Durand P.M."/>
            <person name="Michod R.E."/>
            <person name="Nozaki H."/>
            <person name="Olson B.J."/>
        </authorList>
    </citation>
    <scope>NUCLEOTIDE SEQUENCE [LARGE SCALE GENOMIC DNA]</scope>
    <source>
        <strain evidence="5">NIES-2863</strain>
    </source>
</reference>
<dbReference type="PROSITE" id="PS00061">
    <property type="entry name" value="ADH_SHORT"/>
    <property type="match status" value="1"/>
</dbReference>
<dbReference type="SMART" id="SM00220">
    <property type="entry name" value="S_TKc"/>
    <property type="match status" value="1"/>
</dbReference>
<feature type="region of interest" description="Disordered" evidence="2">
    <location>
        <begin position="436"/>
        <end position="466"/>
    </location>
</feature>
<organism evidence="4 5">
    <name type="scientific">Gonium pectorale</name>
    <name type="common">Green alga</name>
    <dbReference type="NCBI Taxonomy" id="33097"/>
    <lineage>
        <taxon>Eukaryota</taxon>
        <taxon>Viridiplantae</taxon>
        <taxon>Chlorophyta</taxon>
        <taxon>core chlorophytes</taxon>
        <taxon>Chlorophyceae</taxon>
        <taxon>CS clade</taxon>
        <taxon>Chlamydomonadales</taxon>
        <taxon>Volvocaceae</taxon>
        <taxon>Gonium</taxon>
    </lineage>
</organism>
<feature type="compositionally biased region" description="Low complexity" evidence="2">
    <location>
        <begin position="438"/>
        <end position="458"/>
    </location>
</feature>
<dbReference type="EMBL" id="LSYV01000010">
    <property type="protein sequence ID" value="KXZ52376.1"/>
    <property type="molecule type" value="Genomic_DNA"/>
</dbReference>
<dbReference type="Gene3D" id="3.80.10.10">
    <property type="entry name" value="Ribonuclease Inhibitor"/>
    <property type="match status" value="2"/>
</dbReference>
<dbReference type="GO" id="GO:0004672">
    <property type="term" value="F:protein kinase activity"/>
    <property type="evidence" value="ECO:0007669"/>
    <property type="project" value="InterPro"/>
</dbReference>
<proteinExistence type="predicted"/>
<dbReference type="FunFam" id="1.10.510.10:FF:002036">
    <property type="entry name" value="Gliding motility related CaM kinase"/>
    <property type="match status" value="1"/>
</dbReference>
<dbReference type="InterPro" id="IPR032675">
    <property type="entry name" value="LRR_dom_sf"/>
</dbReference>
<evidence type="ECO:0000313" key="5">
    <source>
        <dbReference type="Proteomes" id="UP000075714"/>
    </source>
</evidence>
<accession>A0A150GR78</accession>
<keyword evidence="5" id="KW-1185">Reference proteome</keyword>
<dbReference type="InterPro" id="IPR011009">
    <property type="entry name" value="Kinase-like_dom_sf"/>
</dbReference>
<evidence type="ECO:0000256" key="1">
    <source>
        <dbReference type="ARBA" id="ARBA00004430"/>
    </source>
</evidence>
<comment type="caution">
    <text evidence="4">The sequence shown here is derived from an EMBL/GenBank/DDBJ whole genome shotgun (WGS) entry which is preliminary data.</text>
</comment>